<dbReference type="InterPro" id="IPR012001">
    <property type="entry name" value="Thiamin_PyroP_enz_TPP-bd_dom"/>
</dbReference>
<dbReference type="GO" id="GO:0070204">
    <property type="term" value="F:2-succinyl-5-enolpyruvyl-6-hydroxy-3-cyclohexene-1-carboxylic-acid synthase activity"/>
    <property type="evidence" value="ECO:0007669"/>
    <property type="project" value="UniProtKB-UniRule"/>
</dbReference>
<dbReference type="EC" id="2.2.1.9" evidence="6"/>
<comment type="pathway">
    <text evidence="6">Quinol/quinone metabolism; menaquinone biosynthesis.</text>
</comment>
<dbReference type="InterPro" id="IPR032264">
    <property type="entry name" value="MenD_middle"/>
</dbReference>
<feature type="domain" description="Thiamine pyrophosphate enzyme TPP-binding" evidence="7">
    <location>
        <begin position="412"/>
        <end position="543"/>
    </location>
</feature>
<dbReference type="GO" id="GO:0000287">
    <property type="term" value="F:magnesium ion binding"/>
    <property type="evidence" value="ECO:0007669"/>
    <property type="project" value="UniProtKB-UniRule"/>
</dbReference>
<evidence type="ECO:0000259" key="8">
    <source>
        <dbReference type="Pfam" id="PF02776"/>
    </source>
</evidence>
<dbReference type="Pfam" id="PF02775">
    <property type="entry name" value="TPP_enzyme_C"/>
    <property type="match status" value="1"/>
</dbReference>
<dbReference type="InterPro" id="IPR029061">
    <property type="entry name" value="THDP-binding"/>
</dbReference>
<accession>A0A364RGA0</accession>
<evidence type="ECO:0000256" key="2">
    <source>
        <dbReference type="ARBA" id="ARBA00022723"/>
    </source>
</evidence>
<feature type="domain" description="Thiamine pyrophosphate enzyme N-terminal TPP-binding" evidence="8">
    <location>
        <begin position="9"/>
        <end position="114"/>
    </location>
</feature>
<dbReference type="GO" id="GO:0030976">
    <property type="term" value="F:thiamine pyrophosphate binding"/>
    <property type="evidence" value="ECO:0007669"/>
    <property type="project" value="UniProtKB-UniRule"/>
</dbReference>
<comment type="subunit">
    <text evidence="6">Homodimer.</text>
</comment>
<keyword evidence="11" id="KW-1185">Reference proteome</keyword>
<dbReference type="CDD" id="cd02009">
    <property type="entry name" value="TPP_SHCHC_synthase"/>
    <property type="match status" value="1"/>
</dbReference>
<dbReference type="InterPro" id="IPR004433">
    <property type="entry name" value="MenaQ_synth_MenD"/>
</dbReference>
<evidence type="ECO:0000259" key="9">
    <source>
        <dbReference type="Pfam" id="PF16582"/>
    </source>
</evidence>
<dbReference type="HAMAP" id="MF_01659">
    <property type="entry name" value="MenD"/>
    <property type="match status" value="1"/>
</dbReference>
<reference evidence="10 11" key="2">
    <citation type="submission" date="2018-07" db="EMBL/GenBank/DDBJ databases">
        <title>Pontibacter sp. 2b14 genomic sequence and assembly.</title>
        <authorList>
            <person name="Du Z.-J."/>
        </authorList>
    </citation>
    <scope>NUCLEOTIDE SEQUENCE [LARGE SCALE GENOMIC DNA]</scope>
    <source>
        <strain evidence="10 11">2b14</strain>
    </source>
</reference>
<dbReference type="PANTHER" id="PTHR42916">
    <property type="entry name" value="2-SUCCINYL-5-ENOLPYRUVYL-6-HYDROXY-3-CYCLOHEXENE-1-CARBOXYLATE SYNTHASE"/>
    <property type="match status" value="1"/>
</dbReference>
<comment type="function">
    <text evidence="6">Catalyzes the thiamine diphosphate-dependent decarboxylation of 2-oxoglutarate and the subsequent addition of the resulting succinic semialdehyde-thiamine pyrophosphate anion to isochorismate to yield 2-succinyl-5-enolpyruvyl-6-hydroxy-3-cyclohexene-1-carboxylate (SEPHCHC).</text>
</comment>
<comment type="similarity">
    <text evidence="6">Belongs to the TPP enzyme family. MenD subfamily.</text>
</comment>
<dbReference type="OrthoDB" id="9791859at2"/>
<keyword evidence="6" id="KW-0474">Menaquinone biosynthesis</keyword>
<protein>
    <recommendedName>
        <fullName evidence="6">2-succinyl-5-enolpyruvyl-6-hydroxy-3-cyclohexene-1-carboxylate synthase</fullName>
        <shortName evidence="6">SEPHCHC synthase</shortName>
        <ecNumber evidence="6">2.2.1.9</ecNumber>
    </recommendedName>
    <alternativeName>
        <fullName evidence="6">Menaquinone biosynthesis protein MenD</fullName>
    </alternativeName>
</protein>
<proteinExistence type="inferred from homology"/>
<evidence type="ECO:0000256" key="3">
    <source>
        <dbReference type="ARBA" id="ARBA00022842"/>
    </source>
</evidence>
<dbReference type="RefSeq" id="WP_112305519.1">
    <property type="nucleotide sequence ID" value="NZ_QMDV01000002.1"/>
</dbReference>
<dbReference type="Pfam" id="PF16582">
    <property type="entry name" value="TPP_enzyme_M_2"/>
    <property type="match status" value="1"/>
</dbReference>
<feature type="domain" description="Menaquinone biosynthesis protein MenD middle" evidence="9">
    <location>
        <begin position="215"/>
        <end position="392"/>
    </location>
</feature>
<evidence type="ECO:0000313" key="10">
    <source>
        <dbReference type="EMBL" id="RAU83370.1"/>
    </source>
</evidence>
<evidence type="ECO:0000256" key="6">
    <source>
        <dbReference type="HAMAP-Rule" id="MF_01659"/>
    </source>
</evidence>
<name>A0A364RGA0_9BACT</name>
<dbReference type="UniPathway" id="UPA01057">
    <property type="reaction ID" value="UER00164"/>
</dbReference>
<keyword evidence="5 6" id="KW-0464">Manganese</keyword>
<dbReference type="UniPathway" id="UPA00079"/>
<evidence type="ECO:0000256" key="4">
    <source>
        <dbReference type="ARBA" id="ARBA00023052"/>
    </source>
</evidence>
<dbReference type="CDD" id="cd07037">
    <property type="entry name" value="TPP_PYR_MenD"/>
    <property type="match status" value="1"/>
</dbReference>
<evidence type="ECO:0000256" key="1">
    <source>
        <dbReference type="ARBA" id="ARBA00022679"/>
    </source>
</evidence>
<dbReference type="GO" id="GO:0030145">
    <property type="term" value="F:manganese ion binding"/>
    <property type="evidence" value="ECO:0007669"/>
    <property type="project" value="UniProtKB-UniRule"/>
</dbReference>
<dbReference type="NCBIfam" id="TIGR00173">
    <property type="entry name" value="menD"/>
    <property type="match status" value="1"/>
</dbReference>
<comment type="catalytic activity">
    <reaction evidence="6">
        <text>isochorismate + 2-oxoglutarate + H(+) = 5-enolpyruvoyl-6-hydroxy-2-succinyl-cyclohex-3-ene-1-carboxylate + CO2</text>
        <dbReference type="Rhea" id="RHEA:25593"/>
        <dbReference type="ChEBI" id="CHEBI:15378"/>
        <dbReference type="ChEBI" id="CHEBI:16526"/>
        <dbReference type="ChEBI" id="CHEBI:16810"/>
        <dbReference type="ChEBI" id="CHEBI:29780"/>
        <dbReference type="ChEBI" id="CHEBI:58818"/>
        <dbReference type="EC" id="2.2.1.9"/>
    </reaction>
</comment>
<dbReference type="PANTHER" id="PTHR42916:SF1">
    <property type="entry name" value="PROTEIN PHYLLO, CHLOROPLASTIC"/>
    <property type="match status" value="1"/>
</dbReference>
<keyword evidence="1 6" id="KW-0808">Transferase</keyword>
<dbReference type="Gene3D" id="3.40.50.1220">
    <property type="entry name" value="TPP-binding domain"/>
    <property type="match status" value="1"/>
</dbReference>
<dbReference type="AlphaFoldDB" id="A0A364RGA0"/>
<dbReference type="Pfam" id="PF02776">
    <property type="entry name" value="TPP_enzyme_N"/>
    <property type="match status" value="1"/>
</dbReference>
<reference evidence="10 11" key="1">
    <citation type="submission" date="2018-06" db="EMBL/GenBank/DDBJ databases">
        <authorList>
            <person name="Liu Z.-W."/>
        </authorList>
    </citation>
    <scope>NUCLEOTIDE SEQUENCE [LARGE SCALE GENOMIC DNA]</scope>
    <source>
        <strain evidence="10 11">2b14</strain>
    </source>
</reference>
<sequence>MILQPVRNIAEICARKGVQNVVLSPGSRCAPLTISFARHPKLHVKTVSDERAAAFIALGMALTTGKPTVLICTSGTAALNYAPAVAEAYFQQVPLLILTADRPTEWIDQLDGQTIRQQDIYGKHIKQSYTFPSDFEHPDSTWYSERMVSEALNEAVAFPAGPVHINVPLREPFYPAPGEEISFSQHIKIIEEDQTLSELSSGQIAKLKQELAGYKKILIVAGQDAADNDLISALQRITAETGAVVVGDIISNIQQLPEVIRYQDALLSNPDEQQLAQLQPDLLLTFGKSIISKSLKLYLRKYKPAAHWHIQPAGYVADTFQALTKIIRCTPAGFFANLSGSILADKAFTNTWKQQENKAAHFLKSYLAGTTYSELTLVARIFKQLPASSSLHLANSMAVRYANMVGLEAEQNVQVFANRGTSGIDGSTSTAVGCALTSKGITTLLTGDMAFFYDRNGLWHNYLPANLRIVILNNHAGGIFRLIDGPKQQPELEPYFETYQALDASNTARDFGMKYTQVYTLEELENALPAFFSPENGAAILEIFTESPANATSFTDYKTALRNHLSTI</sequence>
<dbReference type="EMBL" id="QMDV01000002">
    <property type="protein sequence ID" value="RAU83370.1"/>
    <property type="molecule type" value="Genomic_DNA"/>
</dbReference>
<comment type="cofactor">
    <cofactor evidence="6">
        <name>thiamine diphosphate</name>
        <dbReference type="ChEBI" id="CHEBI:58937"/>
    </cofactor>
    <text evidence="6">Binds 1 thiamine pyrophosphate per subunit.</text>
</comment>
<dbReference type="GO" id="GO:0009234">
    <property type="term" value="P:menaquinone biosynthetic process"/>
    <property type="evidence" value="ECO:0007669"/>
    <property type="project" value="UniProtKB-UniRule"/>
</dbReference>
<evidence type="ECO:0000313" key="11">
    <source>
        <dbReference type="Proteomes" id="UP000251692"/>
    </source>
</evidence>
<evidence type="ECO:0000256" key="5">
    <source>
        <dbReference type="ARBA" id="ARBA00023211"/>
    </source>
</evidence>
<comment type="pathway">
    <text evidence="6">Quinol/quinone metabolism; 1,4-dihydroxy-2-naphthoate biosynthesis; 1,4-dihydroxy-2-naphthoate from chorismate: step 2/7.</text>
</comment>
<dbReference type="PIRSF" id="PIRSF004983">
    <property type="entry name" value="MenD"/>
    <property type="match status" value="1"/>
</dbReference>
<keyword evidence="3 6" id="KW-0460">Magnesium</keyword>
<keyword evidence="4 6" id="KW-0786">Thiamine pyrophosphate</keyword>
<keyword evidence="2 6" id="KW-0479">Metal-binding</keyword>
<comment type="caution">
    <text evidence="10">The sequence shown here is derived from an EMBL/GenBank/DDBJ whole genome shotgun (WGS) entry which is preliminary data.</text>
</comment>
<dbReference type="Gene3D" id="3.40.50.970">
    <property type="match status" value="2"/>
</dbReference>
<organism evidence="10 11">
    <name type="scientific">Pontibacter arcticus</name>
    <dbReference type="NCBI Taxonomy" id="2080288"/>
    <lineage>
        <taxon>Bacteria</taxon>
        <taxon>Pseudomonadati</taxon>
        <taxon>Bacteroidota</taxon>
        <taxon>Cytophagia</taxon>
        <taxon>Cytophagales</taxon>
        <taxon>Hymenobacteraceae</taxon>
        <taxon>Pontibacter</taxon>
    </lineage>
</organism>
<dbReference type="InterPro" id="IPR011766">
    <property type="entry name" value="TPP_enzyme_TPP-bd"/>
</dbReference>
<gene>
    <name evidence="6 10" type="primary">menD</name>
    <name evidence="10" type="ORF">DP923_09205</name>
</gene>
<comment type="cofactor">
    <cofactor evidence="6">
        <name>Mg(2+)</name>
        <dbReference type="ChEBI" id="CHEBI:18420"/>
    </cofactor>
    <cofactor evidence="6">
        <name>Mn(2+)</name>
        <dbReference type="ChEBI" id="CHEBI:29035"/>
    </cofactor>
</comment>
<evidence type="ECO:0000259" key="7">
    <source>
        <dbReference type="Pfam" id="PF02775"/>
    </source>
</evidence>
<dbReference type="Proteomes" id="UP000251692">
    <property type="component" value="Unassembled WGS sequence"/>
</dbReference>
<dbReference type="SUPFAM" id="SSF52518">
    <property type="entry name" value="Thiamin diphosphate-binding fold (THDP-binding)"/>
    <property type="match status" value="2"/>
</dbReference>